<dbReference type="SFLD" id="SFLDS00003">
    <property type="entry name" value="Haloacid_Dehalogenase"/>
    <property type="match status" value="1"/>
</dbReference>
<dbReference type="SFLD" id="SFLDG01129">
    <property type="entry name" value="C1.5:_HAD__Beta-PGM__Phosphata"/>
    <property type="match status" value="1"/>
</dbReference>
<dbReference type="SUPFAM" id="SSF56784">
    <property type="entry name" value="HAD-like"/>
    <property type="match status" value="1"/>
</dbReference>
<sequence length="201" mass="22506">MIKAVVFDFGGVLFDWSPEYLYQTLIPDEAERRWFLQEVCNPAWNLQQDAGRSIAEAEAEKIAAFPQHETLIKAFYGQWPVMLKGALTDGVALLESLHAADIPLYGLTNWSAETYPYAEQHYPFLQRFRHVAVSGRLKLAKPDPAIYQHLLQHIGVAAEACVFIDDVLHNVEGARALGWHAIHHRSGPDTAAALRALGLSF</sequence>
<name>A0A847SAE5_9NEIS</name>
<dbReference type="NCBIfam" id="TIGR01549">
    <property type="entry name" value="HAD-SF-IA-v1"/>
    <property type="match status" value="1"/>
</dbReference>
<comment type="caution">
    <text evidence="1">The sequence shown here is derived from an EMBL/GenBank/DDBJ whole genome shotgun (WGS) entry which is preliminary data.</text>
</comment>
<dbReference type="Pfam" id="PF00702">
    <property type="entry name" value="Hydrolase"/>
    <property type="match status" value="1"/>
</dbReference>
<reference evidence="1 2" key="1">
    <citation type="submission" date="2020-04" db="EMBL/GenBank/DDBJ databases">
        <title>Draft genome of Leeia sp. IMCC25680.</title>
        <authorList>
            <person name="Song J."/>
            <person name="Cho J.-C."/>
        </authorList>
    </citation>
    <scope>NUCLEOTIDE SEQUENCE [LARGE SCALE GENOMIC DNA]</scope>
    <source>
        <strain evidence="1 2">IMCC25680</strain>
    </source>
</reference>
<dbReference type="Proteomes" id="UP000587991">
    <property type="component" value="Unassembled WGS sequence"/>
</dbReference>
<dbReference type="Gene3D" id="1.10.150.240">
    <property type="entry name" value="Putative phosphatase, domain 2"/>
    <property type="match status" value="1"/>
</dbReference>
<proteinExistence type="predicted"/>
<dbReference type="AlphaFoldDB" id="A0A847SAE5"/>
<dbReference type="InterPro" id="IPR023214">
    <property type="entry name" value="HAD_sf"/>
</dbReference>
<dbReference type="InterPro" id="IPR006439">
    <property type="entry name" value="HAD-SF_hydro_IA"/>
</dbReference>
<organism evidence="1 2">
    <name type="scientific">Leeia aquatica</name>
    <dbReference type="NCBI Taxonomy" id="2725557"/>
    <lineage>
        <taxon>Bacteria</taxon>
        <taxon>Pseudomonadati</taxon>
        <taxon>Pseudomonadota</taxon>
        <taxon>Betaproteobacteria</taxon>
        <taxon>Neisseriales</taxon>
        <taxon>Leeiaceae</taxon>
        <taxon>Leeia</taxon>
    </lineage>
</organism>
<evidence type="ECO:0000313" key="1">
    <source>
        <dbReference type="EMBL" id="NLR76703.1"/>
    </source>
</evidence>
<dbReference type="PANTHER" id="PTHR43611">
    <property type="entry name" value="ALPHA-D-GLUCOSE 1-PHOSPHATE PHOSPHATASE"/>
    <property type="match status" value="1"/>
</dbReference>
<keyword evidence="2" id="KW-1185">Reference proteome</keyword>
<dbReference type="CDD" id="cd02603">
    <property type="entry name" value="HAD_sEH-N_like"/>
    <property type="match status" value="1"/>
</dbReference>
<dbReference type="Gene3D" id="3.40.50.1000">
    <property type="entry name" value="HAD superfamily/HAD-like"/>
    <property type="match status" value="1"/>
</dbReference>
<dbReference type="NCBIfam" id="TIGR01509">
    <property type="entry name" value="HAD-SF-IA-v3"/>
    <property type="match status" value="1"/>
</dbReference>
<protein>
    <submittedName>
        <fullName evidence="1">HAD family phosphatase</fullName>
    </submittedName>
</protein>
<accession>A0A847SAE5</accession>
<dbReference type="EMBL" id="JABAIM010000004">
    <property type="protein sequence ID" value="NLR76703.1"/>
    <property type="molecule type" value="Genomic_DNA"/>
</dbReference>
<gene>
    <name evidence="1" type="ORF">HF682_16160</name>
</gene>
<dbReference type="InterPro" id="IPR036412">
    <property type="entry name" value="HAD-like_sf"/>
</dbReference>
<dbReference type="InterPro" id="IPR023198">
    <property type="entry name" value="PGP-like_dom2"/>
</dbReference>
<dbReference type="PANTHER" id="PTHR43611:SF3">
    <property type="entry name" value="FLAVIN MONONUCLEOTIDE HYDROLASE 1, CHLOROPLATIC"/>
    <property type="match status" value="1"/>
</dbReference>
<evidence type="ECO:0000313" key="2">
    <source>
        <dbReference type="Proteomes" id="UP000587991"/>
    </source>
</evidence>